<protein>
    <recommendedName>
        <fullName evidence="3">Type IX secretion system membrane protein PorP/SprF</fullName>
    </recommendedName>
</protein>
<dbReference type="OrthoDB" id="1186563at2"/>
<name>A0A1S1YYZ2_FLAPC</name>
<dbReference type="Pfam" id="PF11751">
    <property type="entry name" value="PorP_SprF"/>
    <property type="match status" value="1"/>
</dbReference>
<dbReference type="NCBIfam" id="TIGR03519">
    <property type="entry name" value="T9SS_PorP_fam"/>
    <property type="match status" value="1"/>
</dbReference>
<evidence type="ECO:0000313" key="2">
    <source>
        <dbReference type="Proteomes" id="UP000179797"/>
    </source>
</evidence>
<dbReference type="InterPro" id="IPR019861">
    <property type="entry name" value="PorP/SprF_Bacteroidetes"/>
</dbReference>
<proteinExistence type="predicted"/>
<gene>
    <name evidence="1" type="ORF">NH26_07655</name>
</gene>
<evidence type="ECO:0008006" key="3">
    <source>
        <dbReference type="Google" id="ProtNLM"/>
    </source>
</evidence>
<dbReference type="Proteomes" id="UP000179797">
    <property type="component" value="Unassembled WGS sequence"/>
</dbReference>
<reference evidence="1 2" key="1">
    <citation type="journal article" date="2012" name="Int. J. Syst. Evol. Microbiol.">
        <title>Flammeovirga pacifica sp. nov., isolated from deep-sea sediment.</title>
        <authorList>
            <person name="Xu H."/>
            <person name="Fu Y."/>
            <person name="Yang N."/>
            <person name="Ding Z."/>
            <person name="Lai Q."/>
            <person name="Zeng R."/>
        </authorList>
    </citation>
    <scope>NUCLEOTIDE SEQUENCE [LARGE SCALE GENOMIC DNA]</scope>
    <source>
        <strain evidence="2">DSM 24597 / LMG 26175 / WPAGA1</strain>
    </source>
</reference>
<organism evidence="1 2">
    <name type="scientific">Flammeovirga pacifica</name>
    <dbReference type="NCBI Taxonomy" id="915059"/>
    <lineage>
        <taxon>Bacteria</taxon>
        <taxon>Pseudomonadati</taxon>
        <taxon>Bacteroidota</taxon>
        <taxon>Cytophagia</taxon>
        <taxon>Cytophagales</taxon>
        <taxon>Flammeovirgaceae</taxon>
        <taxon>Flammeovirga</taxon>
    </lineage>
</organism>
<keyword evidence="2" id="KW-1185">Reference proteome</keyword>
<dbReference type="EMBL" id="JRYR02000001">
    <property type="protein sequence ID" value="OHX66234.1"/>
    <property type="molecule type" value="Genomic_DNA"/>
</dbReference>
<accession>A0A1S1YYZ2</accession>
<dbReference type="AlphaFoldDB" id="A0A1S1YYZ2"/>
<sequence>MFSKPLHLFVWVQIVILTTSILNFLHAQDAQLSQFYASPLYLNPSLAGTGGDGRANINYRNQWIGVPLNYNTFMASFDTPIPKKNIGLGILAHQDLLGVSSGPTMSRFTFNISGAYHLKINKKHNLSLGLQAGIQQSSLGFNQLVFDDQIDNNGNINGSTADKLSDQNKIYPDISSGIMYYTDHFWVGAAFYHMNQPSISRLENGIDILPLRYSINAGYKIPLTYRWKGAIADYNDKTISLMMHYQSQGTSDQLSIGANLNYNPLLFGIWYRGLPLKLNNHPDKINHDAIVLMSGVKLKKVTIGYSFDFPIGGLKVGEGNSHEISIRYDFNFFPNYYKKRNLKKDNPSQVNCPLPTL</sequence>
<evidence type="ECO:0000313" key="1">
    <source>
        <dbReference type="EMBL" id="OHX66234.1"/>
    </source>
</evidence>
<dbReference type="STRING" id="915059.NH26_07655"/>
<dbReference type="RefSeq" id="WP_052431773.1">
    <property type="nucleotide sequence ID" value="NZ_JRYR02000001.1"/>
</dbReference>
<comment type="caution">
    <text evidence="1">The sequence shown here is derived from an EMBL/GenBank/DDBJ whole genome shotgun (WGS) entry which is preliminary data.</text>
</comment>